<dbReference type="PROSITE" id="PS50937">
    <property type="entry name" value="HTH_MERR_2"/>
    <property type="match status" value="1"/>
</dbReference>
<evidence type="ECO:0000313" key="4">
    <source>
        <dbReference type="Proteomes" id="UP000652013"/>
    </source>
</evidence>
<dbReference type="EMBL" id="BOOY01000026">
    <property type="protein sequence ID" value="GIJ04064.1"/>
    <property type="molecule type" value="Genomic_DNA"/>
</dbReference>
<evidence type="ECO:0000256" key="1">
    <source>
        <dbReference type="ARBA" id="ARBA00023125"/>
    </source>
</evidence>
<comment type="caution">
    <text evidence="3">The sequence shown here is derived from an EMBL/GenBank/DDBJ whole genome shotgun (WGS) entry which is preliminary data.</text>
</comment>
<dbReference type="GO" id="GO:0003700">
    <property type="term" value="F:DNA-binding transcription factor activity"/>
    <property type="evidence" value="ECO:0007669"/>
    <property type="project" value="InterPro"/>
</dbReference>
<proteinExistence type="predicted"/>
<dbReference type="SMART" id="SM00422">
    <property type="entry name" value="HTH_MERR"/>
    <property type="match status" value="1"/>
</dbReference>
<accession>A0A8J4DK84</accession>
<gene>
    <name evidence="3" type="ORF">Sya03_34160</name>
</gene>
<name>A0A8J4DK84_9ACTN</name>
<keyword evidence="4" id="KW-1185">Reference proteome</keyword>
<dbReference type="InterPro" id="IPR047057">
    <property type="entry name" value="MerR_fam"/>
</dbReference>
<dbReference type="Pfam" id="PF13411">
    <property type="entry name" value="MerR_1"/>
    <property type="match status" value="1"/>
</dbReference>
<organism evidence="3 4">
    <name type="scientific">Spirilliplanes yamanashiensis</name>
    <dbReference type="NCBI Taxonomy" id="42233"/>
    <lineage>
        <taxon>Bacteria</taxon>
        <taxon>Bacillati</taxon>
        <taxon>Actinomycetota</taxon>
        <taxon>Actinomycetes</taxon>
        <taxon>Micromonosporales</taxon>
        <taxon>Micromonosporaceae</taxon>
        <taxon>Spirilliplanes</taxon>
    </lineage>
</organism>
<dbReference type="InterPro" id="IPR009061">
    <property type="entry name" value="DNA-bd_dom_put_sf"/>
</dbReference>
<dbReference type="CDD" id="cd00592">
    <property type="entry name" value="HTH_MerR-like"/>
    <property type="match status" value="1"/>
</dbReference>
<dbReference type="GO" id="GO:0003677">
    <property type="term" value="F:DNA binding"/>
    <property type="evidence" value="ECO:0007669"/>
    <property type="project" value="UniProtKB-KW"/>
</dbReference>
<dbReference type="Proteomes" id="UP000652013">
    <property type="component" value="Unassembled WGS sequence"/>
</dbReference>
<protein>
    <recommendedName>
        <fullName evidence="2">HTH merR-type domain-containing protein</fullName>
    </recommendedName>
</protein>
<reference evidence="3" key="1">
    <citation type="submission" date="2021-01" db="EMBL/GenBank/DDBJ databases">
        <title>Whole genome shotgun sequence of Spirilliplanes yamanashiensis NBRC 15828.</title>
        <authorList>
            <person name="Komaki H."/>
            <person name="Tamura T."/>
        </authorList>
    </citation>
    <scope>NUCLEOTIDE SEQUENCE</scope>
    <source>
        <strain evidence="3">NBRC 15828</strain>
    </source>
</reference>
<dbReference type="AlphaFoldDB" id="A0A8J4DK84"/>
<dbReference type="PRINTS" id="PR00040">
    <property type="entry name" value="HTHMERR"/>
</dbReference>
<dbReference type="PANTHER" id="PTHR30204">
    <property type="entry name" value="REDOX-CYCLING DRUG-SENSING TRANSCRIPTIONAL ACTIVATOR SOXR"/>
    <property type="match status" value="1"/>
</dbReference>
<dbReference type="Gene3D" id="1.10.1660.10">
    <property type="match status" value="1"/>
</dbReference>
<keyword evidence="1" id="KW-0238">DNA-binding</keyword>
<feature type="domain" description="HTH merR-type" evidence="2">
    <location>
        <begin position="1"/>
        <end position="70"/>
    </location>
</feature>
<dbReference type="InterPro" id="IPR000551">
    <property type="entry name" value="MerR-type_HTH_dom"/>
</dbReference>
<evidence type="ECO:0000259" key="2">
    <source>
        <dbReference type="PROSITE" id="PS50937"/>
    </source>
</evidence>
<dbReference type="RefSeq" id="WP_203939319.1">
    <property type="nucleotide sequence ID" value="NZ_BAAAGJ010000002.1"/>
</dbReference>
<dbReference type="PANTHER" id="PTHR30204:SF93">
    <property type="entry name" value="HTH MERR-TYPE DOMAIN-CONTAINING PROTEIN"/>
    <property type="match status" value="1"/>
</dbReference>
<evidence type="ECO:0000313" key="3">
    <source>
        <dbReference type="EMBL" id="GIJ04064.1"/>
    </source>
</evidence>
<sequence length="239" mass="25723">MLTISELANLAGVTPRAIRHYHRVGVLPEPPRRGNGYRSYGPADLIRLTQIRRMQDVGLSLAEIGRLVGEPASDTRSALLALDEELGRQQAELLRRREAIAAVLAGPGDLALPHELAVLLERAAAMGIPAEAVAVERDALALLVALYPERVPGLVELYAQAMGDERMVELGLRFTALADTPPDDPAVDALAADLAAHLRHRGTPGPAQDWRVDVMATFFSEALTPAQQRCGELIGKELG</sequence>
<dbReference type="SUPFAM" id="SSF46955">
    <property type="entry name" value="Putative DNA-binding domain"/>
    <property type="match status" value="1"/>
</dbReference>